<accession>A0A916ZM29</accession>
<reference evidence="4" key="2">
    <citation type="submission" date="2020-09" db="EMBL/GenBank/DDBJ databases">
        <authorList>
            <person name="Sun Q."/>
            <person name="Zhou Y."/>
        </authorList>
    </citation>
    <scope>NUCLEOTIDE SEQUENCE</scope>
    <source>
        <strain evidence="4">CGMCC 1.15367</strain>
    </source>
</reference>
<dbReference type="Proteomes" id="UP000644699">
    <property type="component" value="Unassembled WGS sequence"/>
</dbReference>
<keyword evidence="2" id="KW-0288">FMN</keyword>
<dbReference type="EMBL" id="BMIQ01000003">
    <property type="protein sequence ID" value="GGE02947.1"/>
    <property type="molecule type" value="Genomic_DNA"/>
</dbReference>
<dbReference type="PANTHER" id="PTHR39201">
    <property type="entry name" value="EXPORTED PROTEIN-RELATED"/>
    <property type="match status" value="1"/>
</dbReference>
<evidence type="ECO:0000256" key="1">
    <source>
        <dbReference type="ARBA" id="ARBA00022630"/>
    </source>
</evidence>
<evidence type="ECO:0000313" key="5">
    <source>
        <dbReference type="Proteomes" id="UP000644699"/>
    </source>
</evidence>
<dbReference type="Pfam" id="PF12682">
    <property type="entry name" value="Flavodoxin_4"/>
    <property type="match status" value="1"/>
</dbReference>
<dbReference type="SUPFAM" id="SSF52218">
    <property type="entry name" value="Flavoproteins"/>
    <property type="match status" value="1"/>
</dbReference>
<sequence length="199" mass="21683">MKPTTTLSRRQALKGTLGLSLAAREVASVIEARAATSTAGPSTLVAYFSRTGNTRLIATQIARACGARLFRIEPREAYPEDYEEQVEQAEDERRRGLLPPLQASVSDFDAFDTVYLGIPIWGTTALSVVRSFLRTHDISGKTLVPFITHGGYGLGNSLAVVAEHVPGARLLDAFSKQCDQEFQTLREVTEWLQAAGTGR</sequence>
<dbReference type="InterPro" id="IPR029039">
    <property type="entry name" value="Flavoprotein-like_sf"/>
</dbReference>
<dbReference type="PROSITE" id="PS51318">
    <property type="entry name" value="TAT"/>
    <property type="match status" value="1"/>
</dbReference>
<dbReference type="InterPro" id="IPR006311">
    <property type="entry name" value="TAT_signal"/>
</dbReference>
<proteinExistence type="predicted"/>
<organism evidence="4 5">
    <name type="scientific">Aureimonas endophytica</name>
    <dbReference type="NCBI Taxonomy" id="2027858"/>
    <lineage>
        <taxon>Bacteria</taxon>
        <taxon>Pseudomonadati</taxon>
        <taxon>Pseudomonadota</taxon>
        <taxon>Alphaproteobacteria</taxon>
        <taxon>Hyphomicrobiales</taxon>
        <taxon>Aurantimonadaceae</taxon>
        <taxon>Aureimonas</taxon>
    </lineage>
</organism>
<dbReference type="Gene3D" id="3.40.50.360">
    <property type="match status" value="1"/>
</dbReference>
<name>A0A916ZM29_9HYPH</name>
<dbReference type="GO" id="GO:0010181">
    <property type="term" value="F:FMN binding"/>
    <property type="evidence" value="ECO:0007669"/>
    <property type="project" value="InterPro"/>
</dbReference>
<evidence type="ECO:0000313" key="4">
    <source>
        <dbReference type="EMBL" id="GGE02947.1"/>
    </source>
</evidence>
<feature type="domain" description="Flavodoxin-like" evidence="3">
    <location>
        <begin position="43"/>
        <end position="196"/>
    </location>
</feature>
<protein>
    <submittedName>
        <fullName evidence="4">Flavodoxin</fullName>
    </submittedName>
</protein>
<evidence type="ECO:0000259" key="3">
    <source>
        <dbReference type="PROSITE" id="PS50902"/>
    </source>
</evidence>
<dbReference type="InterPro" id="IPR008254">
    <property type="entry name" value="Flavodoxin/NO_synth"/>
</dbReference>
<dbReference type="RefSeq" id="WP_188908430.1">
    <property type="nucleotide sequence ID" value="NZ_BMIQ01000003.1"/>
</dbReference>
<keyword evidence="1" id="KW-0285">Flavoprotein</keyword>
<dbReference type="PROSITE" id="PS50902">
    <property type="entry name" value="FLAVODOXIN_LIKE"/>
    <property type="match status" value="1"/>
</dbReference>
<reference evidence="4" key="1">
    <citation type="journal article" date="2014" name="Int. J. Syst. Evol. Microbiol.">
        <title>Complete genome sequence of Corynebacterium casei LMG S-19264T (=DSM 44701T), isolated from a smear-ripened cheese.</title>
        <authorList>
            <consortium name="US DOE Joint Genome Institute (JGI-PGF)"/>
            <person name="Walter F."/>
            <person name="Albersmeier A."/>
            <person name="Kalinowski J."/>
            <person name="Ruckert C."/>
        </authorList>
    </citation>
    <scope>NUCLEOTIDE SEQUENCE</scope>
    <source>
        <strain evidence="4">CGMCC 1.15367</strain>
    </source>
</reference>
<keyword evidence="5" id="KW-1185">Reference proteome</keyword>
<evidence type="ECO:0000256" key="2">
    <source>
        <dbReference type="ARBA" id="ARBA00022643"/>
    </source>
</evidence>
<dbReference type="PANTHER" id="PTHR39201:SF1">
    <property type="entry name" value="FLAVODOXIN-LIKE DOMAIN-CONTAINING PROTEIN"/>
    <property type="match status" value="1"/>
</dbReference>
<gene>
    <name evidence="4" type="ORF">GCM10011390_22240</name>
</gene>
<dbReference type="AlphaFoldDB" id="A0A916ZM29"/>
<comment type="caution">
    <text evidence="4">The sequence shown here is derived from an EMBL/GenBank/DDBJ whole genome shotgun (WGS) entry which is preliminary data.</text>
</comment>